<proteinExistence type="predicted"/>
<dbReference type="Proteomes" id="UP000516065">
    <property type="component" value="Segment"/>
</dbReference>
<reference evidence="1 2" key="1">
    <citation type="submission" date="2020-06" db="EMBL/GenBank/DDBJ databases">
        <authorList>
            <person name="Aidoo V.A."/>
            <person name="Attix H.E."/>
            <person name="Centeno C.A."/>
            <person name="Hollingsworth J.S."/>
            <person name="Humbert W.S."/>
            <person name="Martinez-Aguilar E."/>
            <person name="Richter E.A."/>
            <person name="Smith D.M."/>
            <person name="Thoma A.L."/>
            <person name="Troup B.R."/>
            <person name="Watkins V.C."/>
            <person name="Brunner S."/>
            <person name="Chen S."/>
            <person name="Fogarty M.P."/>
            <person name="Merkhofer E.C."/>
            <person name="Garlena R.A."/>
            <person name="Russell D.A."/>
            <person name="Pope W.H."/>
            <person name="Jacobs-Sera D."/>
            <person name="Hatfull G.F."/>
        </authorList>
    </citation>
    <scope>NUCLEOTIDE SEQUENCE [LARGE SCALE GENOMIC DNA]</scope>
</reference>
<protein>
    <submittedName>
        <fullName evidence="1">Uncharacterized protein</fullName>
    </submittedName>
</protein>
<evidence type="ECO:0000313" key="1">
    <source>
        <dbReference type="EMBL" id="QNN99470.1"/>
    </source>
</evidence>
<dbReference type="GeneID" id="70081071"/>
<organism evidence="1 2">
    <name type="scientific">Gordonia Phage Sephiroth</name>
    <dbReference type="NCBI Taxonomy" id="2767553"/>
    <lineage>
        <taxon>Viruses</taxon>
        <taxon>Duplodnaviria</taxon>
        <taxon>Heunggongvirae</taxon>
        <taxon>Uroviricota</taxon>
        <taxon>Caudoviricetes</taxon>
        <taxon>Deeyouvirinae</taxon>
        <taxon>Octobienvirus</taxon>
        <taxon>Octobienvirus sephiroth</taxon>
    </lineage>
</organism>
<sequence length="90" mass="10054">MRQFEIVDRGTHHEFYTAGGVRLSAATREQAQHIGDTLPTEQWESNRGGYLLVGHGDSVDMVRVPCASGACTPDRNYNCDVCGYWVGYWS</sequence>
<dbReference type="KEGG" id="vg:70081071"/>
<gene>
    <name evidence="1" type="primary">136</name>
    <name evidence="1" type="ORF">SEA_SEPHIROTH_136</name>
</gene>
<accession>A0A7G9UZL5</accession>
<name>A0A7G9UZL5_9CAUD</name>
<dbReference type="EMBL" id="MT684599">
    <property type="protein sequence ID" value="QNN99470.1"/>
    <property type="molecule type" value="Genomic_DNA"/>
</dbReference>
<keyword evidence="2" id="KW-1185">Reference proteome</keyword>
<evidence type="ECO:0000313" key="2">
    <source>
        <dbReference type="Proteomes" id="UP000516065"/>
    </source>
</evidence>
<dbReference type="RefSeq" id="YP_010246518.1">
    <property type="nucleotide sequence ID" value="NC_060135.1"/>
</dbReference>